<evidence type="ECO:0000313" key="1">
    <source>
        <dbReference type="EMBL" id="QDO96227.1"/>
    </source>
</evidence>
<dbReference type="EMBL" id="CP041636">
    <property type="protein sequence ID" value="QDO96227.1"/>
    <property type="molecule type" value="Genomic_DNA"/>
</dbReference>
<proteinExistence type="predicted"/>
<reference evidence="1 2" key="1">
    <citation type="submission" date="2019-07" db="EMBL/GenBank/DDBJ databases">
        <title>Genome sequencing for Ferrovibrio sp. K5.</title>
        <authorList>
            <person name="Park S.-J."/>
        </authorList>
    </citation>
    <scope>NUCLEOTIDE SEQUENCE [LARGE SCALE GENOMIC DNA]</scope>
    <source>
        <strain evidence="1 2">K5</strain>
    </source>
</reference>
<accession>A0A516GXK5</accession>
<dbReference type="RefSeq" id="WP_144067208.1">
    <property type="nucleotide sequence ID" value="NZ_CP041636.1"/>
</dbReference>
<protein>
    <submittedName>
        <fullName evidence="1">Uncharacterized protein</fullName>
    </submittedName>
</protein>
<evidence type="ECO:0000313" key="2">
    <source>
        <dbReference type="Proteomes" id="UP000317496"/>
    </source>
</evidence>
<dbReference type="AlphaFoldDB" id="A0A516GXK5"/>
<dbReference type="KEGG" id="fer:FNB15_02555"/>
<sequence length="247" mass="27983">MKKKIAKSRELAAFDDAVLVFHVPDEPVQTNHRQVGIRNLNTSRAIVANLIVKCSDPYPVTNLRFNRSNLFPHSFEVRVPPGGTYYIGDNVIARIHSMKGFPKPKSYYPVQYEILGARYVAEEPTPLPAPSEAENCLFMYQLPHTSGPHYYFINRDHVFGVSIDFHQEPKSPSGIYASISLENFRHRLCAYSIGTITSFKITSAKFHDPRPMPMLPGDTKAVIAKTAHRGVRRKKTRTKLRSKSNLT</sequence>
<organism evidence="1 2">
    <name type="scientific">Ferrovibrio terrae</name>
    <dbReference type="NCBI Taxonomy" id="2594003"/>
    <lineage>
        <taxon>Bacteria</taxon>
        <taxon>Pseudomonadati</taxon>
        <taxon>Pseudomonadota</taxon>
        <taxon>Alphaproteobacteria</taxon>
        <taxon>Rhodospirillales</taxon>
        <taxon>Rhodospirillaceae</taxon>
        <taxon>Ferrovibrio</taxon>
    </lineage>
</organism>
<gene>
    <name evidence="1" type="ORF">FNB15_02555</name>
</gene>
<keyword evidence="2" id="KW-1185">Reference proteome</keyword>
<name>A0A516GXK5_9PROT</name>
<dbReference type="Proteomes" id="UP000317496">
    <property type="component" value="Chromosome"/>
</dbReference>